<accession>A0ABX7Y5Z1</accession>
<name>A0ABX7Y5Z1_9ACTN</name>
<evidence type="ECO:0000259" key="9">
    <source>
        <dbReference type="Pfam" id="PF16363"/>
    </source>
</evidence>
<dbReference type="SUPFAM" id="SSF51735">
    <property type="entry name" value="NAD(P)-binding Rossmann-fold domains"/>
    <property type="match status" value="1"/>
</dbReference>
<protein>
    <recommendedName>
        <fullName evidence="5 8">dTDP-glucose 4,6-dehydratase</fullName>
        <ecNumber evidence="4 8">4.2.1.46</ecNumber>
    </recommendedName>
</protein>
<evidence type="ECO:0000256" key="2">
    <source>
        <dbReference type="ARBA" id="ARBA00001911"/>
    </source>
</evidence>
<dbReference type="EMBL" id="CP072384">
    <property type="protein sequence ID" value="QUC08284.1"/>
    <property type="molecule type" value="Genomic_DNA"/>
</dbReference>
<dbReference type="Pfam" id="PF16363">
    <property type="entry name" value="GDP_Man_Dehyd"/>
    <property type="match status" value="1"/>
</dbReference>
<organism evidence="10 11">
    <name type="scientific">Arachnia rubra</name>
    <dbReference type="NCBI Taxonomy" id="1547448"/>
    <lineage>
        <taxon>Bacteria</taxon>
        <taxon>Bacillati</taxon>
        <taxon>Actinomycetota</taxon>
        <taxon>Actinomycetes</taxon>
        <taxon>Propionibacteriales</taxon>
        <taxon>Propionibacteriaceae</taxon>
        <taxon>Arachnia</taxon>
    </lineage>
</organism>
<dbReference type="EC" id="4.2.1.46" evidence="4 8"/>
<evidence type="ECO:0000256" key="4">
    <source>
        <dbReference type="ARBA" id="ARBA00011990"/>
    </source>
</evidence>
<sequence>MKRVLVTGGAGFIGSNFLHWLARNTDASWTVLDSLTYAGNLASFEGLPSERHAFVEGSVADLDLVSELVEAHDVVVHFAAESHNDNSLDAPRAFIDTNIVGTFNVLQAVRVHERRLHHVSTDEVYGDLELNDPAKFAPDSPYRPSSPYSASKAASDHLVRAWVRSFGVEATISNCSNNYGPRQHIEKFIPRQITNILDGAQPRLYGAGLNVRDWIHVDDHNSAVWRIVESGKIGETYLIGANGEQANKTVVEMILELMGHNADDYVHVNDRSGHDLRYAIDFSKLRDELGWEPKFTEFRAGLKETIDWYRANESWWRPVKATTEAKYLARGQ</sequence>
<dbReference type="RefSeq" id="WP_212323965.1">
    <property type="nucleotide sequence ID" value="NZ_AP024463.1"/>
</dbReference>
<gene>
    <name evidence="10" type="primary">rfbB</name>
    <name evidence="10" type="ORF">J5A65_00565</name>
</gene>
<comment type="catalytic activity">
    <reaction evidence="1 8">
        <text>dTDP-alpha-D-glucose = dTDP-4-dehydro-6-deoxy-alpha-D-glucose + H2O</text>
        <dbReference type="Rhea" id="RHEA:17221"/>
        <dbReference type="ChEBI" id="CHEBI:15377"/>
        <dbReference type="ChEBI" id="CHEBI:57477"/>
        <dbReference type="ChEBI" id="CHEBI:57649"/>
        <dbReference type="EC" id="4.2.1.46"/>
    </reaction>
</comment>
<reference evidence="10 11" key="1">
    <citation type="submission" date="2021-03" db="EMBL/GenBank/DDBJ databases">
        <title>Human Oral Microbial Genomes.</title>
        <authorList>
            <person name="Johnston C.D."/>
            <person name="Chen T."/>
            <person name="Dewhirst F.E."/>
        </authorList>
    </citation>
    <scope>NUCLEOTIDE SEQUENCE [LARGE SCALE GENOMIC DNA]</scope>
    <source>
        <strain evidence="10 11">DSMZ 100122</strain>
    </source>
</reference>
<keyword evidence="6" id="KW-0520">NAD</keyword>
<evidence type="ECO:0000256" key="8">
    <source>
        <dbReference type="RuleBase" id="RU004473"/>
    </source>
</evidence>
<dbReference type="PANTHER" id="PTHR43000">
    <property type="entry name" value="DTDP-D-GLUCOSE 4,6-DEHYDRATASE-RELATED"/>
    <property type="match status" value="1"/>
</dbReference>
<comment type="similarity">
    <text evidence="3 8">Belongs to the NAD(P)-dependent epimerase/dehydratase family. dTDP-glucose dehydratase subfamily.</text>
</comment>
<keyword evidence="11" id="KW-1185">Reference proteome</keyword>
<dbReference type="GO" id="GO:0008460">
    <property type="term" value="F:dTDP-glucose 4,6-dehydratase activity"/>
    <property type="evidence" value="ECO:0007669"/>
    <property type="project" value="UniProtKB-EC"/>
</dbReference>
<feature type="domain" description="NAD(P)-binding" evidence="9">
    <location>
        <begin position="5"/>
        <end position="304"/>
    </location>
</feature>
<dbReference type="InterPro" id="IPR016040">
    <property type="entry name" value="NAD(P)-bd_dom"/>
</dbReference>
<dbReference type="Gene3D" id="3.90.25.10">
    <property type="entry name" value="UDP-galactose 4-epimerase, domain 1"/>
    <property type="match status" value="1"/>
</dbReference>
<evidence type="ECO:0000313" key="10">
    <source>
        <dbReference type="EMBL" id="QUC08284.1"/>
    </source>
</evidence>
<evidence type="ECO:0000256" key="7">
    <source>
        <dbReference type="ARBA" id="ARBA00023239"/>
    </source>
</evidence>
<evidence type="ECO:0000256" key="3">
    <source>
        <dbReference type="ARBA" id="ARBA00008178"/>
    </source>
</evidence>
<dbReference type="InterPro" id="IPR036291">
    <property type="entry name" value="NAD(P)-bd_dom_sf"/>
</dbReference>
<dbReference type="Proteomes" id="UP000678513">
    <property type="component" value="Chromosome"/>
</dbReference>
<evidence type="ECO:0000256" key="6">
    <source>
        <dbReference type="ARBA" id="ARBA00023027"/>
    </source>
</evidence>
<evidence type="ECO:0000256" key="5">
    <source>
        <dbReference type="ARBA" id="ARBA00016977"/>
    </source>
</evidence>
<dbReference type="InterPro" id="IPR005888">
    <property type="entry name" value="dTDP_Gluc_deHydtase"/>
</dbReference>
<comment type="cofactor">
    <cofactor evidence="2 8">
        <name>NAD(+)</name>
        <dbReference type="ChEBI" id="CHEBI:57540"/>
    </cofactor>
</comment>
<evidence type="ECO:0000313" key="11">
    <source>
        <dbReference type="Proteomes" id="UP000678513"/>
    </source>
</evidence>
<evidence type="ECO:0000256" key="1">
    <source>
        <dbReference type="ARBA" id="ARBA00001539"/>
    </source>
</evidence>
<dbReference type="NCBIfam" id="TIGR01181">
    <property type="entry name" value="dTDP_gluc_dehyt"/>
    <property type="match status" value="1"/>
</dbReference>
<dbReference type="Gene3D" id="3.40.50.720">
    <property type="entry name" value="NAD(P)-binding Rossmann-like Domain"/>
    <property type="match status" value="1"/>
</dbReference>
<proteinExistence type="inferred from homology"/>
<dbReference type="CDD" id="cd05246">
    <property type="entry name" value="dTDP_GD_SDR_e"/>
    <property type="match status" value="1"/>
</dbReference>
<keyword evidence="7 8" id="KW-0456">Lyase</keyword>